<evidence type="ECO:0000256" key="4">
    <source>
        <dbReference type="ARBA" id="ARBA00022833"/>
    </source>
</evidence>
<dbReference type="OrthoDB" id="9805101at2"/>
<evidence type="ECO:0000313" key="8">
    <source>
        <dbReference type="EMBL" id="TYP92732.1"/>
    </source>
</evidence>
<dbReference type="HAMAP" id="MF_01871">
    <property type="entry name" value="DabA"/>
    <property type="match status" value="1"/>
</dbReference>
<feature type="binding site" evidence="6">
    <location>
        <position position="496"/>
    </location>
    <ligand>
        <name>Zn(2+)</name>
        <dbReference type="ChEBI" id="CHEBI:29105"/>
    </ligand>
</feature>
<organism evidence="8 9">
    <name type="scientific">Fodinibius salinus</name>
    <dbReference type="NCBI Taxonomy" id="860790"/>
    <lineage>
        <taxon>Bacteria</taxon>
        <taxon>Pseudomonadati</taxon>
        <taxon>Balneolota</taxon>
        <taxon>Balneolia</taxon>
        <taxon>Balneolales</taxon>
        <taxon>Balneolaceae</taxon>
        <taxon>Fodinibius</taxon>
    </lineage>
</organism>
<evidence type="ECO:0000256" key="6">
    <source>
        <dbReference type="HAMAP-Rule" id="MF_01871"/>
    </source>
</evidence>
<evidence type="ECO:0000313" key="9">
    <source>
        <dbReference type="Proteomes" id="UP000324595"/>
    </source>
</evidence>
<keyword evidence="1 6" id="KW-0813">Transport</keyword>
<dbReference type="GO" id="GO:0005886">
    <property type="term" value="C:plasma membrane"/>
    <property type="evidence" value="ECO:0007669"/>
    <property type="project" value="UniProtKB-SubCell"/>
</dbReference>
<dbReference type="PANTHER" id="PTHR38344:SF1">
    <property type="entry name" value="INORGANIC CARBON TRANSPORTER SUBUNIT DABA-RELATED"/>
    <property type="match status" value="1"/>
</dbReference>
<reference evidence="8 9" key="1">
    <citation type="submission" date="2019-07" db="EMBL/GenBank/DDBJ databases">
        <title>Genomic Encyclopedia of Archaeal and Bacterial Type Strains, Phase II (KMG-II): from individual species to whole genera.</title>
        <authorList>
            <person name="Goeker M."/>
        </authorList>
    </citation>
    <scope>NUCLEOTIDE SEQUENCE [LARGE SCALE GENOMIC DNA]</scope>
    <source>
        <strain evidence="8 9">DSM 21935</strain>
    </source>
</reference>
<feature type="region of interest" description="Disordered" evidence="7">
    <location>
        <begin position="426"/>
        <end position="450"/>
    </location>
</feature>
<dbReference type="Proteomes" id="UP000324595">
    <property type="component" value="Unassembled WGS sequence"/>
</dbReference>
<feature type="binding site" evidence="6">
    <location>
        <position position="296"/>
    </location>
    <ligand>
        <name>Zn(2+)</name>
        <dbReference type="ChEBI" id="CHEBI:29105"/>
    </ligand>
</feature>
<feature type="binding site" evidence="6">
    <location>
        <position position="481"/>
    </location>
    <ligand>
        <name>Zn(2+)</name>
        <dbReference type="ChEBI" id="CHEBI:29105"/>
    </ligand>
</feature>
<dbReference type="EMBL" id="VNHY01000003">
    <property type="protein sequence ID" value="TYP92732.1"/>
    <property type="molecule type" value="Genomic_DNA"/>
</dbReference>
<keyword evidence="3 6" id="KW-0479">Metal-binding</keyword>
<dbReference type="PANTHER" id="PTHR38344">
    <property type="entry name" value="UPF0753 PROTEIN AQ_863"/>
    <property type="match status" value="1"/>
</dbReference>
<keyword evidence="9" id="KW-1185">Reference proteome</keyword>
<comment type="similarity">
    <text evidence="6">Belongs to the inorganic carbon transporter (TC 9.A.2) DabA family.</text>
</comment>
<protein>
    <recommendedName>
        <fullName evidence="6">Probable inorganic carbon transporter subunit DabA</fullName>
    </recommendedName>
</protein>
<dbReference type="AlphaFoldDB" id="A0A5D3YGQ4"/>
<evidence type="ECO:0000256" key="5">
    <source>
        <dbReference type="ARBA" id="ARBA00023136"/>
    </source>
</evidence>
<keyword evidence="2 6" id="KW-1003">Cell membrane</keyword>
<keyword evidence="5 6" id="KW-0472">Membrane</keyword>
<comment type="function">
    <text evidence="6">Part of an energy-coupled inorganic carbon pump.</text>
</comment>
<evidence type="ECO:0000256" key="2">
    <source>
        <dbReference type="ARBA" id="ARBA00022475"/>
    </source>
</evidence>
<proteinExistence type="inferred from homology"/>
<evidence type="ECO:0000256" key="3">
    <source>
        <dbReference type="ARBA" id="ARBA00022723"/>
    </source>
</evidence>
<dbReference type="Pfam" id="PF10070">
    <property type="entry name" value="DabA"/>
    <property type="match status" value="1"/>
</dbReference>
<evidence type="ECO:0000256" key="1">
    <source>
        <dbReference type="ARBA" id="ARBA00022448"/>
    </source>
</evidence>
<name>A0A5D3YGQ4_9BACT</name>
<keyword evidence="4 6" id="KW-0862">Zinc</keyword>
<comment type="subunit">
    <text evidence="6">Forms a complex with DabB.</text>
</comment>
<evidence type="ECO:0000256" key="7">
    <source>
        <dbReference type="SAM" id="MobiDB-lite"/>
    </source>
</evidence>
<dbReference type="RefSeq" id="WP_148899420.1">
    <property type="nucleotide sequence ID" value="NZ_VNHY01000003.1"/>
</dbReference>
<sequence length="786" mass="89183">MKKDAIVDTVRSISDNLIKNWPLYSFVTSNPLSGLEDQPFEQAIEDTRKYLNINGYPSADAFEQAFTQGDIDQDILEKQLQEKGIPLSVDKSLQQMHTFENPENAQTKLDDVNRNLIKWLSVFLDQGSTEWPMPYRDEGFYNSWKKNAQHDHTLPRRDLINTLPDDPLDALQHLLEDVEKNELETILKHHLLTLPGWTGYIKYRMESGNDWQLAFPITLIDYLAVRLTIYTEFGKDFREHQSPSTNTSHKGDNIKSAWLRAMELTYQQKLTKQLTAQSIPENDRDGKRPEAQLVFCIDTRSERIRRTIEQVGDYETFGYAGFFGVAMEYQHPEKNISNKSCPPIVDAKFEAREEIRADQQAAADNFDFYNTLHKAFNEFRFTLKNNIPASFGYVESAGFFYGLSMILRTLFPASVYRLKEKAKRRKGSPEGFSKAKLSTKATSDSGHPDHLSIDQKAQIASAAFDLMGWDTFAPLVVFAGHGSETSNNPFGSSLDCGACAGSKGRHNARILADICNEQKVRMTLAEQHDIHIPKDTLFVAAEHNTTSNGFEFFDQHLPDDKYAQIKELKDKLDDAQHLANKEQFNLADANTTQTLAEAHRRTSDWAETRPEWGLAGNASFIIGPRALTSNLDLQARSFLHSYNWQKDPDGQKLEGILQGPMVVTQWINSHYYFASVDNEFFGSGTKITQNITGNFGVVQGNGGDLKSGLPLESLRENDYQLQHFPLRLSVFIHAPQSRVTPIISEHPDTLGNLIENEWVYLSIIDPTLGNKVIPMSNHSKTLENIR</sequence>
<comment type="subcellular location">
    <subcellularLocation>
        <location evidence="6">Cell membrane</location>
        <topology evidence="6">Peripheral membrane protein</topology>
    </subcellularLocation>
</comment>
<comment type="caution">
    <text evidence="8">The sequence shown here is derived from an EMBL/GenBank/DDBJ whole genome shotgun (WGS) entry which is preliminary data.</text>
</comment>
<feature type="binding site" evidence="6">
    <location>
        <position position="298"/>
    </location>
    <ligand>
        <name>Zn(2+)</name>
        <dbReference type="ChEBI" id="CHEBI:29105"/>
    </ligand>
</feature>
<comment type="cofactor">
    <cofactor evidence="6">
        <name>Zn(2+)</name>
        <dbReference type="ChEBI" id="CHEBI:29105"/>
    </cofactor>
</comment>
<accession>A0A5D3YGQ4</accession>
<dbReference type="GO" id="GO:0008270">
    <property type="term" value="F:zinc ion binding"/>
    <property type="evidence" value="ECO:0007669"/>
    <property type="project" value="UniProtKB-UniRule"/>
</dbReference>
<gene>
    <name evidence="6" type="primary">dabA</name>
    <name evidence="8" type="ORF">LX73_2096</name>
</gene>
<dbReference type="InterPro" id="IPR018752">
    <property type="entry name" value="DabA"/>
</dbReference>